<evidence type="ECO:0000313" key="8">
    <source>
        <dbReference type="EMBL" id="SHM01473.1"/>
    </source>
</evidence>
<dbReference type="Proteomes" id="UP000189935">
    <property type="component" value="Chromosome I"/>
</dbReference>
<evidence type="ECO:0000256" key="5">
    <source>
        <dbReference type="ARBA" id="ARBA00038306"/>
    </source>
</evidence>
<dbReference type="Pfam" id="PF13505">
    <property type="entry name" value="OMP_b-brl"/>
    <property type="match status" value="1"/>
</dbReference>
<keyword evidence="2 6" id="KW-0732">Signal</keyword>
<comment type="subcellular location">
    <subcellularLocation>
        <location evidence="1">Cell outer membrane</location>
    </subcellularLocation>
</comment>
<dbReference type="InterPro" id="IPR011250">
    <property type="entry name" value="OMP/PagP_B-barrel"/>
</dbReference>
<dbReference type="PANTHER" id="PTHR34001">
    <property type="entry name" value="BLL7405 PROTEIN"/>
    <property type="match status" value="1"/>
</dbReference>
<dbReference type="SUPFAM" id="SSF56925">
    <property type="entry name" value="OMPA-like"/>
    <property type="match status" value="1"/>
</dbReference>
<protein>
    <submittedName>
        <fullName evidence="8">Outer membrane immunogenic protein</fullName>
    </submittedName>
</protein>
<dbReference type="Gene3D" id="2.40.160.20">
    <property type="match status" value="1"/>
</dbReference>
<dbReference type="GO" id="GO:0009279">
    <property type="term" value="C:cell outer membrane"/>
    <property type="evidence" value="ECO:0007669"/>
    <property type="project" value="UniProtKB-SubCell"/>
</dbReference>
<evidence type="ECO:0000256" key="3">
    <source>
        <dbReference type="ARBA" id="ARBA00023136"/>
    </source>
</evidence>
<evidence type="ECO:0000256" key="1">
    <source>
        <dbReference type="ARBA" id="ARBA00004442"/>
    </source>
</evidence>
<proteinExistence type="inferred from homology"/>
<gene>
    <name evidence="8" type="ORF">SAMN05444159_7452</name>
</gene>
<dbReference type="PANTHER" id="PTHR34001:SF3">
    <property type="entry name" value="BLL7405 PROTEIN"/>
    <property type="match status" value="1"/>
</dbReference>
<reference evidence="8 9" key="1">
    <citation type="submission" date="2016-11" db="EMBL/GenBank/DDBJ databases">
        <authorList>
            <person name="Jaros S."/>
            <person name="Januszkiewicz K."/>
            <person name="Wedrychowicz H."/>
        </authorList>
    </citation>
    <scope>NUCLEOTIDE SEQUENCE [LARGE SCALE GENOMIC DNA]</scope>
    <source>
        <strain evidence="8 9">GAS499</strain>
    </source>
</reference>
<evidence type="ECO:0000313" key="9">
    <source>
        <dbReference type="Proteomes" id="UP000189935"/>
    </source>
</evidence>
<feature type="chain" id="PRO_5012364688" evidence="6">
    <location>
        <begin position="28"/>
        <end position="258"/>
    </location>
</feature>
<dbReference type="InterPro" id="IPR027385">
    <property type="entry name" value="Beta-barrel_OMP"/>
</dbReference>
<dbReference type="InterPro" id="IPR051692">
    <property type="entry name" value="OMP-like"/>
</dbReference>
<name>A0A1M7FBW6_9BRAD</name>
<dbReference type="OrthoDB" id="8016903at2"/>
<comment type="similarity">
    <text evidence="5">Belongs to the Omp25/RopB family.</text>
</comment>
<keyword evidence="3" id="KW-0472">Membrane</keyword>
<feature type="signal peptide" evidence="6">
    <location>
        <begin position="1"/>
        <end position="27"/>
    </location>
</feature>
<evidence type="ECO:0000256" key="2">
    <source>
        <dbReference type="ARBA" id="ARBA00022729"/>
    </source>
</evidence>
<evidence type="ECO:0000256" key="6">
    <source>
        <dbReference type="SAM" id="SignalP"/>
    </source>
</evidence>
<accession>A0A1M7FBW6</accession>
<dbReference type="EMBL" id="LT670844">
    <property type="protein sequence ID" value="SHM01473.1"/>
    <property type="molecule type" value="Genomic_DNA"/>
</dbReference>
<sequence>MKKFSLRTVGLVSLGAVAVGTAAPASAADLAARPYTKAPPPMVAAIYDWSGFYIGINGGGGSSRKCWDLITTPAGVPVVATPEGCHDATGGTVGGQIGYRWQASNWVFGVEGQGNWADFRGDNISTVFPTDRNRSRIDAFGLLTGQVGYAWNNALFYVKGGGAVTADKYDIFEVPTGALFSSARETRWGGTVGAGFEYGFAPNWSVGIEYDHLFMGNRNFNFTTPGGLFDGADRIRQDVDIGLVRVNYRWGGPVVAKY</sequence>
<evidence type="ECO:0000256" key="4">
    <source>
        <dbReference type="ARBA" id="ARBA00023237"/>
    </source>
</evidence>
<evidence type="ECO:0000259" key="7">
    <source>
        <dbReference type="Pfam" id="PF13505"/>
    </source>
</evidence>
<dbReference type="RefSeq" id="WP_079544437.1">
    <property type="nucleotide sequence ID" value="NZ_LT670844.1"/>
</dbReference>
<feature type="domain" description="Outer membrane protein beta-barrel" evidence="7">
    <location>
        <begin position="44"/>
        <end position="215"/>
    </location>
</feature>
<dbReference type="AlphaFoldDB" id="A0A1M7FBW6"/>
<keyword evidence="4" id="KW-0998">Cell outer membrane</keyword>
<organism evidence="8 9">
    <name type="scientific">Bradyrhizobium lablabi</name>
    <dbReference type="NCBI Taxonomy" id="722472"/>
    <lineage>
        <taxon>Bacteria</taxon>
        <taxon>Pseudomonadati</taxon>
        <taxon>Pseudomonadota</taxon>
        <taxon>Alphaproteobacteria</taxon>
        <taxon>Hyphomicrobiales</taxon>
        <taxon>Nitrobacteraceae</taxon>
        <taxon>Bradyrhizobium</taxon>
    </lineage>
</organism>